<dbReference type="KEGG" id="rsa:RSal33209_2060"/>
<proteinExistence type="predicted"/>
<keyword evidence="1" id="KW-0812">Transmembrane</keyword>
<organism evidence="2 3">
    <name type="scientific">Renibacterium salmoninarum (strain ATCC 33209 / DSM 20767 / JCM 11484 / NBRC 15589 / NCIMB 2235)</name>
    <dbReference type="NCBI Taxonomy" id="288705"/>
    <lineage>
        <taxon>Bacteria</taxon>
        <taxon>Bacillati</taxon>
        <taxon>Actinomycetota</taxon>
        <taxon>Actinomycetes</taxon>
        <taxon>Micrococcales</taxon>
        <taxon>Micrococcaceae</taxon>
        <taxon>Renibacterium</taxon>
    </lineage>
</organism>
<dbReference type="STRING" id="288705.RSal33209_2060"/>
<evidence type="ECO:0000313" key="3">
    <source>
        <dbReference type="Proteomes" id="UP000002007"/>
    </source>
</evidence>
<feature type="transmembrane region" description="Helical" evidence="1">
    <location>
        <begin position="36"/>
        <end position="56"/>
    </location>
</feature>
<sequence>MMNTLNLRLLRGWSAASFATLTAACSHTVGGGSFPFGIAFLLALTLSALVCTVLAGKKISLPRLILAVVGSQLIFHRLFALLGDASFGSAASTPSGHHHRPFALPGLSTADLSSATSGAEQLMLFAHLAAGILTVAAFRRGESAILQLINAIKLMLRPLLIIAMALLPAHQERPRLAPHTRLAAFSSREVFLRQHHRGPPAATAYVF</sequence>
<dbReference type="EMBL" id="CP000910">
    <property type="protein sequence ID" value="ABY23792.1"/>
    <property type="molecule type" value="Genomic_DNA"/>
</dbReference>
<keyword evidence="3" id="KW-1185">Reference proteome</keyword>
<keyword evidence="1" id="KW-1133">Transmembrane helix</keyword>
<accession>A9WSK4</accession>
<protein>
    <submittedName>
        <fullName evidence="2">Hypothetical membrane protein</fullName>
    </submittedName>
</protein>
<evidence type="ECO:0000256" key="1">
    <source>
        <dbReference type="SAM" id="Phobius"/>
    </source>
</evidence>
<dbReference type="Proteomes" id="UP000002007">
    <property type="component" value="Chromosome"/>
</dbReference>
<keyword evidence="1" id="KW-0472">Membrane</keyword>
<dbReference type="AlphaFoldDB" id="A9WSK4"/>
<reference evidence="3" key="1">
    <citation type="journal article" date="2008" name="J. Bacteriol.">
        <title>Genome sequence of the fish pathogen Renibacterium salmoninarum suggests reductive evolution away from an environmental Arthrobacter ancestor.</title>
        <authorList>
            <person name="Wiens G.D."/>
            <person name="Rockey D.D."/>
            <person name="Wu Z."/>
            <person name="Chang J."/>
            <person name="Levy R."/>
            <person name="Crane S."/>
            <person name="Chen D.S."/>
            <person name="Capri G.R."/>
            <person name="Burnett J.R."/>
            <person name="Sudheesh P.S."/>
            <person name="Schipma M.J."/>
            <person name="Burd H."/>
            <person name="Bhattacharyya A."/>
            <person name="Rhodes L.D."/>
            <person name="Kaul R."/>
            <person name="Strom M.S."/>
        </authorList>
    </citation>
    <scope>NUCLEOTIDE SEQUENCE [LARGE SCALE GENOMIC DNA]</scope>
    <source>
        <strain evidence="3">ATCC 33209 / DSM 20767 / JCM 11484 / NBRC 15589 / NCIMB 2235</strain>
    </source>
</reference>
<dbReference type="HOGENOM" id="CLU_105771_0_0_11"/>
<gene>
    <name evidence="2" type="ordered locus">RSal33209_2060</name>
</gene>
<name>A9WSK4_RENSM</name>
<dbReference type="eggNOG" id="ENOG5033143">
    <property type="taxonomic scope" value="Bacteria"/>
</dbReference>
<evidence type="ECO:0000313" key="2">
    <source>
        <dbReference type="EMBL" id="ABY23792.1"/>
    </source>
</evidence>